<dbReference type="RefSeq" id="WP_187708925.1">
    <property type="nucleotide sequence ID" value="NZ_CP060782.1"/>
</dbReference>
<dbReference type="InterPro" id="IPR014795">
    <property type="entry name" value="TacA_1-like"/>
</dbReference>
<feature type="compositionally biased region" description="Basic residues" evidence="2">
    <location>
        <begin position="96"/>
        <end position="105"/>
    </location>
</feature>
<feature type="region of interest" description="Disordered" evidence="2">
    <location>
        <begin position="1"/>
        <end position="30"/>
    </location>
</feature>
<organism evidence="3 4">
    <name type="scientific">Sphingomonas sediminicola</name>
    <dbReference type="NCBI Taxonomy" id="386874"/>
    <lineage>
        <taxon>Bacteria</taxon>
        <taxon>Pseudomonadati</taxon>
        <taxon>Pseudomonadota</taxon>
        <taxon>Alphaproteobacteria</taxon>
        <taxon>Sphingomonadales</taxon>
        <taxon>Sphingomonadaceae</taxon>
        <taxon>Sphingomonas</taxon>
    </lineage>
</organism>
<accession>A0ABX6TAK3</accession>
<reference evidence="3 4" key="1">
    <citation type="submission" date="2020-08" db="EMBL/GenBank/DDBJ databases">
        <title>Genome sequence of Sphingomonas sediminicola KACC 15039T.</title>
        <authorList>
            <person name="Hyun D.-W."/>
            <person name="Bae J.-W."/>
        </authorList>
    </citation>
    <scope>NUCLEOTIDE SEQUENCE [LARGE SCALE GENOMIC DNA]</scope>
    <source>
        <strain evidence="3 4">KACC 15039</strain>
    </source>
</reference>
<keyword evidence="4" id="KW-1185">Reference proteome</keyword>
<proteinExistence type="predicted"/>
<protein>
    <submittedName>
        <fullName evidence="3">DUF1778 domain-containing protein</fullName>
    </submittedName>
</protein>
<dbReference type="EMBL" id="CP060782">
    <property type="protein sequence ID" value="QNP45972.1"/>
    <property type="molecule type" value="Genomic_DNA"/>
</dbReference>
<evidence type="ECO:0000313" key="4">
    <source>
        <dbReference type="Proteomes" id="UP000516105"/>
    </source>
</evidence>
<gene>
    <name evidence="3" type="ORF">H9L14_01380</name>
</gene>
<dbReference type="Pfam" id="PF08681">
    <property type="entry name" value="TacA1"/>
    <property type="match status" value="1"/>
</dbReference>
<feature type="region of interest" description="Disordered" evidence="2">
    <location>
        <begin position="79"/>
        <end position="105"/>
    </location>
</feature>
<dbReference type="Proteomes" id="UP000516105">
    <property type="component" value="Chromosome"/>
</dbReference>
<evidence type="ECO:0000313" key="3">
    <source>
        <dbReference type="EMBL" id="QNP45972.1"/>
    </source>
</evidence>
<name>A0ABX6TAK3_9SPHN</name>
<evidence type="ECO:0000256" key="1">
    <source>
        <dbReference type="ARBA" id="ARBA00022649"/>
    </source>
</evidence>
<sequence>MPKRTNKPGTFDPVEHRKAKQAARDQDEADLKAGRVTAEELARQNSLFGSFPPGSITIAHDPYAERYRKKLEAKQSREFEQVLKNPPEPNNELKNLMKRKAPWEE</sequence>
<evidence type="ECO:0000256" key="2">
    <source>
        <dbReference type="SAM" id="MobiDB-lite"/>
    </source>
</evidence>
<keyword evidence="1" id="KW-1277">Toxin-antitoxin system</keyword>